<dbReference type="AlphaFoldDB" id="L9VS55"/>
<evidence type="ECO:0000313" key="2">
    <source>
        <dbReference type="Proteomes" id="UP000011599"/>
    </source>
</evidence>
<accession>L9VS55</accession>
<dbReference type="OrthoDB" id="203402at2157"/>
<dbReference type="Pfam" id="PF26261">
    <property type="entry name" value="DUF8065"/>
    <property type="match status" value="1"/>
</dbReference>
<sequence>MDDADAEKIKIYEQYRDGEITETEVRELLGDDVVDSIEKEVEAFEAAMKRDTSVFLSNE</sequence>
<keyword evidence="2" id="KW-1185">Reference proteome</keyword>
<proteinExistence type="predicted"/>
<dbReference type="InterPro" id="IPR058378">
    <property type="entry name" value="DUF8065"/>
</dbReference>
<dbReference type="Proteomes" id="UP000011599">
    <property type="component" value="Unassembled WGS sequence"/>
</dbReference>
<reference evidence="1 2" key="1">
    <citation type="journal article" date="2014" name="PLoS Genet.">
        <title>Phylogenetically driven sequencing of extremely halophilic archaea reveals strategies for static and dynamic osmo-response.</title>
        <authorList>
            <person name="Becker E.A."/>
            <person name="Seitzer P.M."/>
            <person name="Tritt A."/>
            <person name="Larsen D."/>
            <person name="Krusor M."/>
            <person name="Yao A.I."/>
            <person name="Wu D."/>
            <person name="Madern D."/>
            <person name="Eisen J.A."/>
            <person name="Darling A.E."/>
            <person name="Facciotti M.T."/>
        </authorList>
    </citation>
    <scope>NUCLEOTIDE SEQUENCE [LARGE SCALE GENOMIC DNA]</scope>
    <source>
        <strain evidence="1 2">GA33</strain>
    </source>
</reference>
<organism evidence="1 2">
    <name type="scientific">Natronorubrum tibetense GA33</name>
    <dbReference type="NCBI Taxonomy" id="1114856"/>
    <lineage>
        <taxon>Archaea</taxon>
        <taxon>Methanobacteriati</taxon>
        <taxon>Methanobacteriota</taxon>
        <taxon>Stenosarchaea group</taxon>
        <taxon>Halobacteria</taxon>
        <taxon>Halobacteriales</taxon>
        <taxon>Natrialbaceae</taxon>
        <taxon>Natronorubrum</taxon>
    </lineage>
</organism>
<dbReference type="RefSeq" id="WP_006090843.1">
    <property type="nucleotide sequence ID" value="NZ_AOHW01000036.1"/>
</dbReference>
<dbReference type="EMBL" id="AOHW01000036">
    <property type="protein sequence ID" value="ELY39891.1"/>
    <property type="molecule type" value="Genomic_DNA"/>
</dbReference>
<name>L9VS55_9EURY</name>
<evidence type="ECO:0000313" key="1">
    <source>
        <dbReference type="EMBL" id="ELY39891.1"/>
    </source>
</evidence>
<gene>
    <name evidence="1" type="ORF">C496_14476</name>
</gene>
<protein>
    <submittedName>
        <fullName evidence="1">Uncharacterized protein</fullName>
    </submittedName>
</protein>
<comment type="caution">
    <text evidence="1">The sequence shown here is derived from an EMBL/GenBank/DDBJ whole genome shotgun (WGS) entry which is preliminary data.</text>
</comment>